<organism evidence="13 14">
    <name type="scientific">Sulfitobacter sabulilitoris</name>
    <dbReference type="NCBI Taxonomy" id="2562655"/>
    <lineage>
        <taxon>Bacteria</taxon>
        <taxon>Pseudomonadati</taxon>
        <taxon>Pseudomonadota</taxon>
        <taxon>Alphaproteobacteria</taxon>
        <taxon>Rhodobacterales</taxon>
        <taxon>Roseobacteraceae</taxon>
        <taxon>Sulfitobacter</taxon>
    </lineage>
</organism>
<dbReference type="GO" id="GO:0019288">
    <property type="term" value="P:isopentenyl diphosphate biosynthetic process, methylerythritol 4-phosphate pathway"/>
    <property type="evidence" value="ECO:0007669"/>
    <property type="project" value="UniProtKB-UniRule"/>
</dbReference>
<sequence length="284" mass="29438">MTIPDRGAHVVRPAYAKVNLCLHVTGQRHDGYHLLDSLVVRVGVGDTLTAVLDDRLSLSVEGPRAGGVPTGAQNLVMRAAYLVDAGAGRGAALHLIKELPNAAGIGGGSADAAATLLALSALWGVPLPEDVARLGADVPVCLSDAPQRMRGVGEVLTPVDGVPPMWVVLVNPGVPVPTPQVFAALASKSNPPMPDRLPDWPDAAAFAAWLAEHRNDLEPPARALLPQIDRALAALDGAMLARMSGSGATCFGLHASARDARDAAARIASDHPDWWVADAPVLRG</sequence>
<name>A0A5S3PPH8_9RHOB</name>
<comment type="function">
    <text evidence="10">Catalyzes the phosphorylation of the position 2 hydroxy group of 4-diphosphocytidyl-2C-methyl-D-erythritol.</text>
</comment>
<evidence type="ECO:0000313" key="13">
    <source>
        <dbReference type="EMBL" id="TMM55500.1"/>
    </source>
</evidence>
<dbReference type="EC" id="2.7.1.148" evidence="2 10"/>
<dbReference type="InterPro" id="IPR036554">
    <property type="entry name" value="GHMP_kinase_C_sf"/>
</dbReference>
<feature type="active site" evidence="10">
    <location>
        <position position="17"/>
    </location>
</feature>
<feature type="domain" description="GHMP kinase C-terminal" evidence="12">
    <location>
        <begin position="203"/>
        <end position="269"/>
    </location>
</feature>
<evidence type="ECO:0000256" key="3">
    <source>
        <dbReference type="ARBA" id="ARBA00017473"/>
    </source>
</evidence>
<protein>
    <recommendedName>
        <fullName evidence="3 10">4-diphosphocytidyl-2-C-methyl-D-erythritol kinase</fullName>
        <shortName evidence="10">CMK</shortName>
        <ecNumber evidence="2 10">2.7.1.148</ecNumber>
    </recommendedName>
    <alternativeName>
        <fullName evidence="9 10">4-(cytidine-5'-diphospho)-2-C-methyl-D-erythritol kinase</fullName>
    </alternativeName>
</protein>
<dbReference type="Proteomes" id="UP000309550">
    <property type="component" value="Unassembled WGS sequence"/>
</dbReference>
<dbReference type="Pfam" id="PF00288">
    <property type="entry name" value="GHMP_kinases_N"/>
    <property type="match status" value="1"/>
</dbReference>
<dbReference type="Gene3D" id="3.30.70.890">
    <property type="entry name" value="GHMP kinase, C-terminal domain"/>
    <property type="match status" value="1"/>
</dbReference>
<evidence type="ECO:0000313" key="14">
    <source>
        <dbReference type="Proteomes" id="UP000309550"/>
    </source>
</evidence>
<evidence type="ECO:0000256" key="7">
    <source>
        <dbReference type="ARBA" id="ARBA00022840"/>
    </source>
</evidence>
<keyword evidence="14" id="KW-1185">Reference proteome</keyword>
<feature type="binding site" evidence="10">
    <location>
        <begin position="100"/>
        <end position="110"/>
    </location>
    <ligand>
        <name>ATP</name>
        <dbReference type="ChEBI" id="CHEBI:30616"/>
    </ligand>
</feature>
<dbReference type="InterPro" id="IPR004424">
    <property type="entry name" value="IspE"/>
</dbReference>
<evidence type="ECO:0000256" key="9">
    <source>
        <dbReference type="ARBA" id="ARBA00032554"/>
    </source>
</evidence>
<dbReference type="Pfam" id="PF08544">
    <property type="entry name" value="GHMP_kinases_C"/>
    <property type="match status" value="1"/>
</dbReference>
<dbReference type="AlphaFoldDB" id="A0A5S3PPH8"/>
<evidence type="ECO:0000256" key="5">
    <source>
        <dbReference type="ARBA" id="ARBA00022741"/>
    </source>
</evidence>
<dbReference type="NCBIfam" id="NF011202">
    <property type="entry name" value="PRK14608.1"/>
    <property type="match status" value="1"/>
</dbReference>
<dbReference type="OrthoDB" id="9809438at2"/>
<comment type="caution">
    <text evidence="13">The sequence shown here is derived from an EMBL/GenBank/DDBJ whole genome shotgun (WGS) entry which is preliminary data.</text>
</comment>
<comment type="catalytic activity">
    <reaction evidence="10">
        <text>4-CDP-2-C-methyl-D-erythritol + ATP = 4-CDP-2-C-methyl-D-erythritol 2-phosphate + ADP + H(+)</text>
        <dbReference type="Rhea" id="RHEA:18437"/>
        <dbReference type="ChEBI" id="CHEBI:15378"/>
        <dbReference type="ChEBI" id="CHEBI:30616"/>
        <dbReference type="ChEBI" id="CHEBI:57823"/>
        <dbReference type="ChEBI" id="CHEBI:57919"/>
        <dbReference type="ChEBI" id="CHEBI:456216"/>
        <dbReference type="EC" id="2.7.1.148"/>
    </reaction>
</comment>
<dbReference type="InterPro" id="IPR013750">
    <property type="entry name" value="GHMP_kinase_C_dom"/>
</dbReference>
<evidence type="ECO:0000256" key="10">
    <source>
        <dbReference type="HAMAP-Rule" id="MF_00061"/>
    </source>
</evidence>
<dbReference type="EMBL" id="VANS01000001">
    <property type="protein sequence ID" value="TMM55500.1"/>
    <property type="molecule type" value="Genomic_DNA"/>
</dbReference>
<evidence type="ECO:0000256" key="8">
    <source>
        <dbReference type="ARBA" id="ARBA00023229"/>
    </source>
</evidence>
<keyword evidence="6 10" id="KW-0418">Kinase</keyword>
<dbReference type="PIRSF" id="PIRSF010376">
    <property type="entry name" value="IspE"/>
    <property type="match status" value="1"/>
</dbReference>
<proteinExistence type="inferred from homology"/>
<dbReference type="SUPFAM" id="SSF54211">
    <property type="entry name" value="Ribosomal protein S5 domain 2-like"/>
    <property type="match status" value="1"/>
</dbReference>
<evidence type="ECO:0000259" key="11">
    <source>
        <dbReference type="Pfam" id="PF00288"/>
    </source>
</evidence>
<dbReference type="InterPro" id="IPR006204">
    <property type="entry name" value="GHMP_kinase_N_dom"/>
</dbReference>
<dbReference type="InterPro" id="IPR014721">
    <property type="entry name" value="Ribsml_uS5_D2-typ_fold_subgr"/>
</dbReference>
<comment type="pathway">
    <text evidence="10">Isoprenoid biosynthesis; isopentenyl diphosphate biosynthesis via DXP pathway; isopentenyl diphosphate from 1-deoxy-D-xylulose 5-phosphate: step 3/6.</text>
</comment>
<keyword evidence="7 10" id="KW-0067">ATP-binding</keyword>
<dbReference type="SUPFAM" id="SSF55060">
    <property type="entry name" value="GHMP Kinase, C-terminal domain"/>
    <property type="match status" value="1"/>
</dbReference>
<dbReference type="RefSeq" id="WP_138661667.1">
    <property type="nucleotide sequence ID" value="NZ_VANS01000001.1"/>
</dbReference>
<dbReference type="GO" id="GO:0005524">
    <property type="term" value="F:ATP binding"/>
    <property type="evidence" value="ECO:0007669"/>
    <property type="project" value="UniProtKB-UniRule"/>
</dbReference>
<evidence type="ECO:0000256" key="4">
    <source>
        <dbReference type="ARBA" id="ARBA00022679"/>
    </source>
</evidence>
<feature type="domain" description="GHMP kinase N-terminal" evidence="11">
    <location>
        <begin position="74"/>
        <end position="138"/>
    </location>
</feature>
<dbReference type="HAMAP" id="MF_00061">
    <property type="entry name" value="IspE"/>
    <property type="match status" value="1"/>
</dbReference>
<dbReference type="UniPathway" id="UPA00056">
    <property type="reaction ID" value="UER00094"/>
</dbReference>
<dbReference type="InterPro" id="IPR020568">
    <property type="entry name" value="Ribosomal_Su5_D2-typ_SF"/>
</dbReference>
<gene>
    <name evidence="10" type="primary">ispE</name>
    <name evidence="13" type="ORF">FDT80_08095</name>
</gene>
<reference evidence="13 14" key="1">
    <citation type="submission" date="2019-05" db="EMBL/GenBank/DDBJ databases">
        <title>Sulfitobacter sabulilitoris sp. nov., isolated from a marine sand.</title>
        <authorList>
            <person name="Yoon J.-H."/>
        </authorList>
    </citation>
    <scope>NUCLEOTIDE SEQUENCE [LARGE SCALE GENOMIC DNA]</scope>
    <source>
        <strain evidence="13 14">HSMS-29</strain>
    </source>
</reference>
<dbReference type="Gene3D" id="3.30.230.10">
    <property type="match status" value="1"/>
</dbReference>
<keyword evidence="4 10" id="KW-0808">Transferase</keyword>
<dbReference type="PANTHER" id="PTHR43527:SF2">
    <property type="entry name" value="4-DIPHOSPHOCYTIDYL-2-C-METHYL-D-ERYTHRITOL KINASE, CHLOROPLASTIC"/>
    <property type="match status" value="1"/>
</dbReference>
<keyword evidence="5 10" id="KW-0547">Nucleotide-binding</keyword>
<dbReference type="NCBIfam" id="TIGR00154">
    <property type="entry name" value="ispE"/>
    <property type="match status" value="1"/>
</dbReference>
<keyword evidence="8 10" id="KW-0414">Isoprene biosynthesis</keyword>
<dbReference type="PANTHER" id="PTHR43527">
    <property type="entry name" value="4-DIPHOSPHOCYTIDYL-2-C-METHYL-D-ERYTHRITOL KINASE, CHLOROPLASTIC"/>
    <property type="match status" value="1"/>
</dbReference>
<evidence type="ECO:0000256" key="6">
    <source>
        <dbReference type="ARBA" id="ARBA00022777"/>
    </source>
</evidence>
<dbReference type="GO" id="GO:0050515">
    <property type="term" value="F:4-(cytidine 5'-diphospho)-2-C-methyl-D-erythritol kinase activity"/>
    <property type="evidence" value="ECO:0007669"/>
    <property type="project" value="UniProtKB-UniRule"/>
</dbReference>
<feature type="active site" evidence="10">
    <location>
        <position position="137"/>
    </location>
</feature>
<accession>A0A5S3PPH8</accession>
<comment type="similarity">
    <text evidence="1 10">Belongs to the GHMP kinase family. IspE subfamily.</text>
</comment>
<evidence type="ECO:0000259" key="12">
    <source>
        <dbReference type="Pfam" id="PF08544"/>
    </source>
</evidence>
<evidence type="ECO:0000256" key="1">
    <source>
        <dbReference type="ARBA" id="ARBA00009684"/>
    </source>
</evidence>
<dbReference type="GO" id="GO:0016114">
    <property type="term" value="P:terpenoid biosynthetic process"/>
    <property type="evidence" value="ECO:0007669"/>
    <property type="project" value="UniProtKB-UniRule"/>
</dbReference>
<evidence type="ECO:0000256" key="2">
    <source>
        <dbReference type="ARBA" id="ARBA00012052"/>
    </source>
</evidence>